<evidence type="ECO:0000259" key="1">
    <source>
        <dbReference type="Pfam" id="PF01418"/>
    </source>
</evidence>
<dbReference type="GO" id="GO:0003677">
    <property type="term" value="F:DNA binding"/>
    <property type="evidence" value="ECO:0007669"/>
    <property type="project" value="InterPro"/>
</dbReference>
<dbReference type="PANTHER" id="PTHR30514:SF21">
    <property type="entry name" value="RPIR-FAMILY TRANSCRIPTIONAL REGULATOR"/>
    <property type="match status" value="1"/>
</dbReference>
<dbReference type="InterPro" id="IPR036388">
    <property type="entry name" value="WH-like_DNA-bd_sf"/>
</dbReference>
<dbReference type="InterPro" id="IPR009057">
    <property type="entry name" value="Homeodomain-like_sf"/>
</dbReference>
<dbReference type="AlphaFoldDB" id="M9WHD0"/>
<dbReference type="GO" id="GO:0097367">
    <property type="term" value="F:carbohydrate derivative binding"/>
    <property type="evidence" value="ECO:0007669"/>
    <property type="project" value="InterPro"/>
</dbReference>
<dbReference type="EMBL" id="CP004357">
    <property type="protein sequence ID" value="AGJ90794.1"/>
    <property type="molecule type" value="Genomic_DNA"/>
</dbReference>
<dbReference type="eggNOG" id="COG1737">
    <property type="taxonomic scope" value="Bacteria"/>
</dbReference>
<accession>M9WHD0</accession>
<dbReference type="InterPro" id="IPR000281">
    <property type="entry name" value="HTH_RpiR"/>
</dbReference>
<gene>
    <name evidence="2" type="ORF">MPUT9231_3800</name>
</gene>
<dbReference type="KEGG" id="mput:MPUT9231_3800"/>
<evidence type="ECO:0000313" key="2">
    <source>
        <dbReference type="EMBL" id="AGJ90794.1"/>
    </source>
</evidence>
<dbReference type="OrthoDB" id="399959at2"/>
<name>M9WHD0_9MOLU</name>
<evidence type="ECO:0000313" key="3">
    <source>
        <dbReference type="Proteomes" id="UP000012984"/>
    </source>
</evidence>
<protein>
    <recommendedName>
        <fullName evidence="1">HTH rpiR-type domain-containing protein</fullName>
    </recommendedName>
</protein>
<dbReference type="GO" id="GO:0003700">
    <property type="term" value="F:DNA-binding transcription factor activity"/>
    <property type="evidence" value="ECO:0007669"/>
    <property type="project" value="InterPro"/>
</dbReference>
<keyword evidence="3" id="KW-1185">Reference proteome</keyword>
<dbReference type="SUPFAM" id="SSF46689">
    <property type="entry name" value="Homeodomain-like"/>
    <property type="match status" value="1"/>
</dbReference>
<dbReference type="PANTHER" id="PTHR30514">
    <property type="entry name" value="GLUCOKINASE"/>
    <property type="match status" value="1"/>
</dbReference>
<dbReference type="InterPro" id="IPR047640">
    <property type="entry name" value="RpiR-like"/>
</dbReference>
<organism evidence="2 3">
    <name type="scientific">Mycoplasma putrefaciens Mput9231</name>
    <dbReference type="NCBI Taxonomy" id="1292033"/>
    <lineage>
        <taxon>Bacteria</taxon>
        <taxon>Bacillati</taxon>
        <taxon>Mycoplasmatota</taxon>
        <taxon>Mollicutes</taxon>
        <taxon>Mycoplasmataceae</taxon>
        <taxon>Mycoplasma</taxon>
    </lineage>
</organism>
<dbReference type="Pfam" id="PF01418">
    <property type="entry name" value="HTH_6"/>
    <property type="match status" value="1"/>
</dbReference>
<dbReference type="Gene3D" id="1.10.10.10">
    <property type="entry name" value="Winged helix-like DNA-binding domain superfamily/Winged helix DNA-binding domain"/>
    <property type="match status" value="1"/>
</dbReference>
<reference evidence="2 3" key="1">
    <citation type="journal article" date="2013" name="Genome Announc.">
        <title>Complete Genome Sequence of Mycoplasma putrefaciens Strain 9231, One of the Agents of Contagious Agalactia in Goats.</title>
        <authorList>
            <person name="Dupuy V."/>
            <person name="Sirand-Pugnet P."/>
            <person name="Baranowski E."/>
            <person name="Barre A."/>
            <person name="Breton M."/>
            <person name="Couture C."/>
            <person name="Dordet-Frisoni E."/>
            <person name="Gaurivaud P."/>
            <person name="Jacob D."/>
            <person name="Lemaitre C."/>
            <person name="Manso-Silvan L."/>
            <person name="Nikolski M."/>
            <person name="Nouvel L.X."/>
            <person name="Poumarat F."/>
            <person name="Tardy F."/>
            <person name="Thebault P."/>
            <person name="Theil S."/>
            <person name="Citti C."/>
            <person name="Blanchard A."/>
            <person name="Thiaucourt F."/>
        </authorList>
    </citation>
    <scope>NUCLEOTIDE SEQUENCE [LARGE SCALE GENOMIC DNA]</scope>
    <source>
        <strain evidence="2">Mput9231</strain>
    </source>
</reference>
<proteinExistence type="predicted"/>
<dbReference type="PATRIC" id="fig|1292033.3.peg.368"/>
<sequence length="280" mass="32725">MTSLIKSLKKYADLKNDSGICLFSNFLLVQAIENQRFPSMKETSDQCHVSESSVTLFSKKLGFSGYRELISKLKFELAYLSVNEIDNEINQAPENKLEETVFSSYINKLQEHILSLKPQLNKISKLVDKFYDAEKVHLFSGYVLQKELNWLNDFFVLNGVRVIEQFNIFSDSFKLHELKANDLIIMLMGDDKEIPFFETIWGSIPDEFKSNLFIFSMSEILSVNLAKAHNLSLSSFINYGWKYYQLFEHSESIFLKYLLDQLAYLIKWKNKQCKTQNFKN</sequence>
<feature type="domain" description="HTH rpiR-type" evidence="1">
    <location>
        <begin position="33"/>
        <end position="78"/>
    </location>
</feature>
<dbReference type="Proteomes" id="UP000012984">
    <property type="component" value="Chromosome"/>
</dbReference>
<dbReference type="RefSeq" id="WP_015587397.1">
    <property type="nucleotide sequence ID" value="NC_021083.1"/>
</dbReference>
<dbReference type="HOGENOM" id="CLU_993294_0_0_14"/>